<dbReference type="InterPro" id="IPR005135">
    <property type="entry name" value="Endo/exonuclease/phosphatase"/>
</dbReference>
<name>W8VUW9_9FLAO</name>
<dbReference type="PANTHER" id="PTHR42834:SF1">
    <property type="entry name" value="ENDONUCLEASE_EXONUCLEASE_PHOSPHATASE FAMILY PROTEIN (AFU_ORTHOLOGUE AFUA_3G09210)"/>
    <property type="match status" value="1"/>
</dbReference>
<dbReference type="AlphaFoldDB" id="W8VUW9"/>
<feature type="chain" id="PRO_5004913988" description="Endonuclease/exonuclease/phosphatase domain-containing protein" evidence="1">
    <location>
        <begin position="22"/>
        <end position="376"/>
    </location>
</feature>
<dbReference type="STRING" id="1454201.NMS_0949"/>
<dbReference type="Proteomes" id="UP000031760">
    <property type="component" value="Chromosome"/>
</dbReference>
<dbReference type="GO" id="GO:0003824">
    <property type="term" value="F:catalytic activity"/>
    <property type="evidence" value="ECO:0007669"/>
    <property type="project" value="InterPro"/>
</dbReference>
<sequence length="376" mass="43168">MFKYMIVSVFFYFAFAKASHAQTTEVKQYKVQTVAFYNLENLFDTEDDTSINDEASPMLEMDAGIREEVYEKKLSNMARVIRKIGADKAQTAPTILGVCEVENRKVLEDLVSHPLLREFDYGIEHFNSPDRRGIDTGFLYKKKEFKVLNSVSKELLIYDLEDGDRVYTRDPIVVTGELNGDKMTFIVNHWPSRSGGEQKSRSKRNAAAQLNKSIIDSLHSIDAMSKIFVMGDLNDDPTNESVKTILNAQLDRETVKPQMIYNPYMQMLKDGYNTLLYRDSGNIFDQIMFTYPMLAEANQPGYIYWQAHIYNPSFLTNKTGSYKGYPYRSFLGNTFTGGYSDHFPVYVYLVREITSDETMNAALKDAKQSVKELKKN</sequence>
<dbReference type="Pfam" id="PF19580">
    <property type="entry name" value="Exo_endo_phos_3"/>
    <property type="match status" value="1"/>
</dbReference>
<feature type="signal peptide" evidence="1">
    <location>
        <begin position="1"/>
        <end position="21"/>
    </location>
</feature>
<dbReference type="PANTHER" id="PTHR42834">
    <property type="entry name" value="ENDONUCLEASE/EXONUCLEASE/PHOSPHATASE FAMILY PROTEIN (AFU_ORTHOLOGUE AFUA_3G09210)"/>
    <property type="match status" value="1"/>
</dbReference>
<dbReference type="RefSeq" id="WP_197539476.1">
    <property type="nucleotide sequence ID" value="NZ_AP014548.1"/>
</dbReference>
<evidence type="ECO:0000313" key="4">
    <source>
        <dbReference type="Proteomes" id="UP000031760"/>
    </source>
</evidence>
<protein>
    <recommendedName>
        <fullName evidence="2">Endonuclease/exonuclease/phosphatase domain-containing protein</fullName>
    </recommendedName>
</protein>
<dbReference type="EMBL" id="AP014548">
    <property type="protein sequence ID" value="BAO54958.1"/>
    <property type="molecule type" value="Genomic_DNA"/>
</dbReference>
<accession>W8VUW9</accession>
<keyword evidence="4" id="KW-1185">Reference proteome</keyword>
<feature type="domain" description="Endonuclease/exonuclease/phosphatase" evidence="2">
    <location>
        <begin position="33"/>
        <end position="350"/>
    </location>
</feature>
<dbReference type="SUPFAM" id="SSF56219">
    <property type="entry name" value="DNase I-like"/>
    <property type="match status" value="1"/>
</dbReference>
<dbReference type="InterPro" id="IPR036691">
    <property type="entry name" value="Endo/exonu/phosph_ase_sf"/>
</dbReference>
<dbReference type="HOGENOM" id="CLU_058239_1_0_10"/>
<proteinExistence type="predicted"/>
<dbReference type="Gene3D" id="3.60.10.10">
    <property type="entry name" value="Endonuclease/exonuclease/phosphatase"/>
    <property type="match status" value="1"/>
</dbReference>
<keyword evidence="1" id="KW-0732">Signal</keyword>
<reference evidence="3 4" key="1">
    <citation type="journal article" date="2014" name="Proc. Natl. Acad. Sci. U.S.A.">
        <title>Functional characterization of flavobacteria rhodopsins reveals a unique class of light-driven chloride pump in bacteria.</title>
        <authorList>
            <person name="Yoshizawa S."/>
            <person name="Kumagai Y."/>
            <person name="Kim H."/>
            <person name="Ogura Y."/>
            <person name="Hayashi T."/>
            <person name="Iwasaki W."/>
            <person name="DeLong E.F."/>
            <person name="Kogure K."/>
        </authorList>
    </citation>
    <scope>NUCLEOTIDE SEQUENCE [LARGE SCALE GENOMIC DNA]</scope>
    <source>
        <strain evidence="3 4">S1-08</strain>
    </source>
</reference>
<evidence type="ECO:0000259" key="2">
    <source>
        <dbReference type="Pfam" id="PF19580"/>
    </source>
</evidence>
<dbReference type="KEGG" id="nmf:NMS_0949"/>
<evidence type="ECO:0000256" key="1">
    <source>
        <dbReference type="SAM" id="SignalP"/>
    </source>
</evidence>
<organism evidence="3 4">
    <name type="scientific">Nonlabens marinus S1-08</name>
    <dbReference type="NCBI Taxonomy" id="1454201"/>
    <lineage>
        <taxon>Bacteria</taxon>
        <taxon>Pseudomonadati</taxon>
        <taxon>Bacteroidota</taxon>
        <taxon>Flavobacteriia</taxon>
        <taxon>Flavobacteriales</taxon>
        <taxon>Flavobacteriaceae</taxon>
        <taxon>Nonlabens</taxon>
    </lineage>
</organism>
<gene>
    <name evidence="3" type="ORF">NMS_0949</name>
</gene>
<evidence type="ECO:0000313" key="3">
    <source>
        <dbReference type="EMBL" id="BAO54958.1"/>
    </source>
</evidence>